<accession>A0A4U6VQ42</accession>
<dbReference type="GO" id="GO:0005829">
    <property type="term" value="C:cytosol"/>
    <property type="evidence" value="ECO:0007669"/>
    <property type="project" value="TreeGrafter"/>
</dbReference>
<feature type="domain" description="C2H2-type" evidence="2">
    <location>
        <begin position="366"/>
        <end position="388"/>
    </location>
</feature>
<dbReference type="AlphaFoldDB" id="A0A4U6VQ42"/>
<organism evidence="3 4">
    <name type="scientific">Setaria viridis</name>
    <name type="common">Green bristlegrass</name>
    <name type="synonym">Setaria italica subsp. viridis</name>
    <dbReference type="NCBI Taxonomy" id="4556"/>
    <lineage>
        <taxon>Eukaryota</taxon>
        <taxon>Viridiplantae</taxon>
        <taxon>Streptophyta</taxon>
        <taxon>Embryophyta</taxon>
        <taxon>Tracheophyta</taxon>
        <taxon>Spermatophyta</taxon>
        <taxon>Magnoliopsida</taxon>
        <taxon>Liliopsida</taxon>
        <taxon>Poales</taxon>
        <taxon>Poaceae</taxon>
        <taxon>PACMAD clade</taxon>
        <taxon>Panicoideae</taxon>
        <taxon>Panicodae</taxon>
        <taxon>Paniceae</taxon>
        <taxon>Cenchrinae</taxon>
        <taxon>Setaria</taxon>
    </lineage>
</organism>
<dbReference type="EMBL" id="CM016554">
    <property type="protein sequence ID" value="TKW26696.1"/>
    <property type="molecule type" value="Genomic_DNA"/>
</dbReference>
<evidence type="ECO:0000259" key="2">
    <source>
        <dbReference type="PROSITE" id="PS00028"/>
    </source>
</evidence>
<dbReference type="EMBL" id="CM016554">
    <property type="protein sequence ID" value="TKW26698.1"/>
    <property type="molecule type" value="Genomic_DNA"/>
</dbReference>
<protein>
    <recommendedName>
        <fullName evidence="2">C2H2-type domain-containing protein</fullName>
    </recommendedName>
</protein>
<dbReference type="Gramene" id="TKW26696">
    <property type="protein sequence ID" value="TKW26696"/>
    <property type="gene ID" value="SEVIR_3G207200v2"/>
</dbReference>
<dbReference type="Gramene" id="TKW26695">
    <property type="protein sequence ID" value="TKW26695"/>
    <property type="gene ID" value="SEVIR_3G207200v2"/>
</dbReference>
<dbReference type="Gramene" id="TKW26697">
    <property type="protein sequence ID" value="TKW26697"/>
    <property type="gene ID" value="SEVIR_3G207200v2"/>
</dbReference>
<dbReference type="InterPro" id="IPR013087">
    <property type="entry name" value="Znf_C2H2_type"/>
</dbReference>
<dbReference type="PANTHER" id="PTHR18063:SF6">
    <property type="entry name" value="UBIQUITIN CARBOXYL-TERMINAL HYDROLASE"/>
    <property type="match status" value="1"/>
</dbReference>
<dbReference type="Pfam" id="PF04424">
    <property type="entry name" value="MINDY_DUB"/>
    <property type="match status" value="1"/>
</dbReference>
<name>A0A4U6VQ42_SETVI</name>
<dbReference type="PANTHER" id="PTHR18063">
    <property type="entry name" value="NF-E2 INDUCIBLE PROTEIN"/>
    <property type="match status" value="1"/>
</dbReference>
<dbReference type="GO" id="GO:1990380">
    <property type="term" value="F:K48-linked deubiquitinase activity"/>
    <property type="evidence" value="ECO:0007669"/>
    <property type="project" value="InterPro"/>
</dbReference>
<evidence type="ECO:0000313" key="4">
    <source>
        <dbReference type="Proteomes" id="UP000298652"/>
    </source>
</evidence>
<dbReference type="GO" id="GO:0071108">
    <property type="term" value="P:protein K48-linked deubiquitination"/>
    <property type="evidence" value="ECO:0007669"/>
    <property type="project" value="TreeGrafter"/>
</dbReference>
<dbReference type="EMBL" id="CM016554">
    <property type="protein sequence ID" value="TKW26697.1"/>
    <property type="molecule type" value="Genomic_DNA"/>
</dbReference>
<dbReference type="GO" id="GO:0004843">
    <property type="term" value="F:cysteine-type deubiquitinase activity"/>
    <property type="evidence" value="ECO:0007669"/>
    <property type="project" value="InterPro"/>
</dbReference>
<proteinExistence type="predicted"/>
<dbReference type="InterPro" id="IPR007518">
    <property type="entry name" value="MINDY"/>
</dbReference>
<keyword evidence="4" id="KW-1185">Reference proteome</keyword>
<dbReference type="GO" id="GO:0016807">
    <property type="term" value="F:cysteine-type carboxypeptidase activity"/>
    <property type="evidence" value="ECO:0007669"/>
    <property type="project" value="TreeGrafter"/>
</dbReference>
<dbReference type="Gramene" id="TKW26698">
    <property type="protein sequence ID" value="TKW26698"/>
    <property type="gene ID" value="SEVIR_3G207200v2"/>
</dbReference>
<feature type="region of interest" description="Disordered" evidence="1">
    <location>
        <begin position="1"/>
        <end position="25"/>
    </location>
</feature>
<evidence type="ECO:0000313" key="3">
    <source>
        <dbReference type="EMBL" id="TKW26697.1"/>
    </source>
</evidence>
<dbReference type="InterPro" id="IPR033979">
    <property type="entry name" value="MINDY_domain"/>
</dbReference>
<dbReference type="EMBL" id="CM016554">
    <property type="protein sequence ID" value="TKW26695.1"/>
    <property type="molecule type" value="Genomic_DNA"/>
</dbReference>
<gene>
    <name evidence="3" type="ORF">SEVIR_3G207200v2</name>
</gene>
<reference evidence="3 4" key="1">
    <citation type="submission" date="2019-03" db="EMBL/GenBank/DDBJ databases">
        <title>WGS assembly of Setaria viridis.</title>
        <authorList>
            <person name="Huang P."/>
            <person name="Jenkins J."/>
            <person name="Grimwood J."/>
            <person name="Barry K."/>
            <person name="Healey A."/>
            <person name="Mamidi S."/>
            <person name="Sreedasyam A."/>
            <person name="Shu S."/>
            <person name="Feldman M."/>
            <person name="Wu J."/>
            <person name="Yu Y."/>
            <person name="Chen C."/>
            <person name="Johnson J."/>
            <person name="Rokhsar D."/>
            <person name="Baxter I."/>
            <person name="Schmutz J."/>
            <person name="Brutnell T."/>
            <person name="Kellogg E."/>
        </authorList>
    </citation>
    <scope>NUCLEOTIDE SEQUENCE [LARGE SCALE GENOMIC DNA]</scope>
    <source>
        <strain evidence="4">cv. A10</strain>
    </source>
</reference>
<dbReference type="GO" id="GO:0071944">
    <property type="term" value="C:cell periphery"/>
    <property type="evidence" value="ECO:0007669"/>
    <property type="project" value="TreeGrafter"/>
</dbReference>
<evidence type="ECO:0000256" key="1">
    <source>
        <dbReference type="SAM" id="MobiDB-lite"/>
    </source>
</evidence>
<dbReference type="PROSITE" id="PS00028">
    <property type="entry name" value="ZINC_FINGER_C2H2_1"/>
    <property type="match status" value="1"/>
</dbReference>
<dbReference type="Proteomes" id="UP000298652">
    <property type="component" value="Chromosome 3"/>
</dbReference>
<sequence>MPPPPSPPSSSRCRRGEEGVVEDLQGRHPRLPRRYPRVPHRRGLNSMAYRVRETVDLFGRRSQVVSRDNGGASSLTTIMNYFLLTDPCVTMAPTLSGNNIAIYMKQFITGQIISEMKSLPADRENLDLATDLFNIVKCAPEDIRLNPMLSSIAEFEKTTSYEIFSKLKIPLFHLWSFSKKDADRLAATGPWTCNGVKVGVKKYKQTKDKVPSNVELTRSHADSTKLSRRGDIEEAEQLKQALITSEQQMVSVQDHAESSTLTETEWEYLSTILDRMGGLGRALSAHSLSSLRQSLEENTVATLYRNDEFFTICKHKGSIFMLVDDEDVLVTHPEAVWKILGIGDQKEVFVDGKFAPVNGDVVVHRCSSSNCTLEFHSEINYKRHHYIHLPASKVGQGSSLNQDDLQMIWDEILPEDALSVLHLGKSFVKELFASSFEEIMGAFIVSPGYRLASPDVIKVIKNIKRIFRGIGKPSFEELLHILDIASESTFMCSDVLCHKELFEEVMPRSDCILRNALACFSLRIEQALAQRCLIQMAREVDKRADKLLEEEQSEEIIASNDDNRDKKDKNVIEDIEIRVESTIASDTSANSDELGLPVEVDARDLNIQIRDEDTVVSTSANSHVDLPELDVCEKTEHKLFPSDILHWPQLQGEEYFPTFAARSPFVTTYTLLSSKNSVALTRIGRKAAKRLLRFILKVHKSGKCWNGEWTVGAIRVRAHECIIAKEAEVKASKQGIIADLQRFIEILAPYYSHEEVEGSPAFFHEFHVDAMAAPEPESENFALFQKYMRNHLALMGPLDRRDLYFGLFMVCDMLRDKDDRGYKPLYGKKDAPEWRSNAKKFHPYHSVYYHDVSEEDKNNPDYQPYWNNYWEFLRFLRNYGRNAHNHTRIDGVQQVTEVAVFDLMLSEDFGMYITKLILFLMYECKMEGSFFSTWDSYVTSDGQTDDDDNE</sequence>